<proteinExistence type="predicted"/>
<dbReference type="Proteomes" id="UP000885680">
    <property type="component" value="Unassembled WGS sequence"/>
</dbReference>
<comment type="caution">
    <text evidence="2">The sequence shown here is derived from an EMBL/GenBank/DDBJ whole genome shotgun (WGS) entry which is preliminary data.</text>
</comment>
<sequence>MFDAQSPQQTAEANIFDIGTAPDGADLDYLERVYWWAYFRPASLRIFDHPAVVSAILWGQYRELCATAIAEIAPGERVLQMACVYGDLSPPGAASGTSGSARDRGCGADSGRQRQGQAVRTALGDRALRRRSRDRSGTP</sequence>
<evidence type="ECO:0000313" key="3">
    <source>
        <dbReference type="Proteomes" id="UP000885680"/>
    </source>
</evidence>
<feature type="region of interest" description="Disordered" evidence="1">
    <location>
        <begin position="90"/>
        <end position="139"/>
    </location>
</feature>
<protein>
    <submittedName>
        <fullName evidence="2">Uncharacterized protein</fullName>
    </submittedName>
</protein>
<accession>A0A9C9NJI9</accession>
<evidence type="ECO:0000256" key="1">
    <source>
        <dbReference type="SAM" id="MobiDB-lite"/>
    </source>
</evidence>
<organism evidence="2 3">
    <name type="scientific">Aurantimonas coralicida</name>
    <dbReference type="NCBI Taxonomy" id="182270"/>
    <lineage>
        <taxon>Bacteria</taxon>
        <taxon>Pseudomonadati</taxon>
        <taxon>Pseudomonadota</taxon>
        <taxon>Alphaproteobacteria</taxon>
        <taxon>Hyphomicrobiales</taxon>
        <taxon>Aurantimonadaceae</taxon>
        <taxon>Aurantimonas</taxon>
    </lineage>
</organism>
<dbReference type="EMBL" id="DRGN01000289">
    <property type="protein sequence ID" value="HEU02654.1"/>
    <property type="molecule type" value="Genomic_DNA"/>
</dbReference>
<reference evidence="2" key="1">
    <citation type="journal article" date="2020" name="mSystems">
        <title>Genome- and Community-Level Interaction Insights into Carbon Utilization and Element Cycling Functions of Hydrothermarchaeota in Hydrothermal Sediment.</title>
        <authorList>
            <person name="Zhou Z."/>
            <person name="Liu Y."/>
            <person name="Xu W."/>
            <person name="Pan J."/>
            <person name="Luo Z.H."/>
            <person name="Li M."/>
        </authorList>
    </citation>
    <scope>NUCLEOTIDE SEQUENCE</scope>
    <source>
        <strain evidence="2">HyVt-347</strain>
    </source>
</reference>
<gene>
    <name evidence="2" type="ORF">ENH89_20550</name>
</gene>
<name>A0A9C9NJI9_9HYPH</name>
<evidence type="ECO:0000313" key="2">
    <source>
        <dbReference type="EMBL" id="HEU02654.1"/>
    </source>
</evidence>
<dbReference type="AlphaFoldDB" id="A0A9C9NJI9"/>